<dbReference type="EMBL" id="JAGSPN010000004">
    <property type="protein sequence ID" value="MBR7781853.1"/>
    <property type="molecule type" value="Genomic_DNA"/>
</dbReference>
<sequence>MLILLYTFASTALAQSALVTLAFNADHSSVEASFELSHAVEVLRFAGNGEIRLRSWVPQGGVRLNADGTALLLPKPQKRFSVRLNAFEYDGLLDRVYTPVILFGDGRGAQVYSEYLLPKGGGAVNLANAGVVLGRAVSKGMIVWRANDPSTYIVIGQVNTKAEAAYVITIDNALPSWIAKSLDKRVGSLMDLYSRKFGISPKHKPWIVVSYDPVAATGEFGFRGDTNPGMVRLNLMGQSWKHEDVDQAYQLDNFVAHELFHLWNAELWHLKNNEPVWLLEGGAEAASHDALRTLGLADTERYRYQRANTLIGCTTANGETLSSKLVSGGRTHYNCGASIFYLAAAMSEDSSLPITPLDLWADLFAATKTSRSYTVADLLRVAMQRASHSSVSTQQSYLNDLIESKLPWREVLARGQQIFHIHQITAGEHLPAIVAKIILDKLVIDRVAYDCDGATSVAYDNQIYQVDALDSCHRIRRPVILTHLGGYSMRENGLMAVAYARNQCSKGLDLHFGGKEDVSLDIPCSQMPPMPSSLFVPDFDH</sequence>
<dbReference type="Gene3D" id="1.10.390.10">
    <property type="entry name" value="Neutral Protease Domain 2"/>
    <property type="match status" value="1"/>
</dbReference>
<comment type="caution">
    <text evidence="1">The sequence shown here is derived from an EMBL/GenBank/DDBJ whole genome shotgun (WGS) entry which is preliminary data.</text>
</comment>
<organism evidence="1 2">
    <name type="scientific">Undibacterium luofuense</name>
    <dbReference type="NCBI Taxonomy" id="2828733"/>
    <lineage>
        <taxon>Bacteria</taxon>
        <taxon>Pseudomonadati</taxon>
        <taxon>Pseudomonadota</taxon>
        <taxon>Betaproteobacteria</taxon>
        <taxon>Burkholderiales</taxon>
        <taxon>Oxalobacteraceae</taxon>
        <taxon>Undibacterium</taxon>
    </lineage>
</organism>
<name>A0A941I7H9_9BURK</name>
<dbReference type="InterPro" id="IPR027268">
    <property type="entry name" value="Peptidase_M4/M1_CTD_sf"/>
</dbReference>
<gene>
    <name evidence="1" type="ORF">KDM89_06855</name>
</gene>
<protein>
    <recommendedName>
        <fullName evidence="3">Peptidase M61 catalytic domain-containing protein</fullName>
    </recommendedName>
</protein>
<dbReference type="AlphaFoldDB" id="A0A941I7H9"/>
<evidence type="ECO:0000313" key="2">
    <source>
        <dbReference type="Proteomes" id="UP000680067"/>
    </source>
</evidence>
<keyword evidence="2" id="KW-1185">Reference proteome</keyword>
<proteinExistence type="predicted"/>
<reference evidence="1" key="1">
    <citation type="submission" date="2021-04" db="EMBL/GenBank/DDBJ databases">
        <title>novel species isolated from subtropical streams in China.</title>
        <authorList>
            <person name="Lu H."/>
        </authorList>
    </citation>
    <scope>NUCLEOTIDE SEQUENCE</scope>
    <source>
        <strain evidence="1">LFS511W</strain>
    </source>
</reference>
<evidence type="ECO:0008006" key="3">
    <source>
        <dbReference type="Google" id="ProtNLM"/>
    </source>
</evidence>
<dbReference type="Proteomes" id="UP000680067">
    <property type="component" value="Unassembled WGS sequence"/>
</dbReference>
<evidence type="ECO:0000313" key="1">
    <source>
        <dbReference type="EMBL" id="MBR7781853.1"/>
    </source>
</evidence>
<accession>A0A941I7H9</accession>